<dbReference type="EMBL" id="BATM01000001">
    <property type="protein sequence ID" value="GAD78403.1"/>
    <property type="molecule type" value="Genomic_DNA"/>
</dbReference>
<dbReference type="GO" id="GO:0043590">
    <property type="term" value="C:bacterial nucleoid"/>
    <property type="evidence" value="ECO:0007669"/>
    <property type="project" value="TreeGrafter"/>
</dbReference>
<dbReference type="GO" id="GO:0006281">
    <property type="term" value="P:DNA repair"/>
    <property type="evidence" value="ECO:0007669"/>
    <property type="project" value="UniProtKB-KW"/>
</dbReference>
<evidence type="ECO:0000256" key="1">
    <source>
        <dbReference type="ARBA" id="ARBA00003618"/>
    </source>
</evidence>
<dbReference type="PIRSF" id="PIRSF003128">
    <property type="entry name" value="RecN"/>
    <property type="match status" value="1"/>
</dbReference>
<keyword evidence="5 9" id="KW-0227">DNA damage</keyword>
<dbReference type="SUPFAM" id="SSF52540">
    <property type="entry name" value="P-loop containing nucleoside triphosphate hydrolases"/>
    <property type="match status" value="2"/>
</dbReference>
<keyword evidence="4" id="KW-0547">Nucleotide-binding</keyword>
<comment type="similarity">
    <text evidence="2 9">Belongs to the RecN family.</text>
</comment>
<dbReference type="NCBIfam" id="NF008121">
    <property type="entry name" value="PRK10869.1"/>
    <property type="match status" value="1"/>
</dbReference>
<dbReference type="CDD" id="cd03241">
    <property type="entry name" value="ABC_RecN"/>
    <property type="match status" value="2"/>
</dbReference>
<dbReference type="NCBIfam" id="TIGR00634">
    <property type="entry name" value="recN"/>
    <property type="match status" value="1"/>
</dbReference>
<feature type="domain" description="RecF/RecN/SMC N-terminal" evidence="11">
    <location>
        <begin position="6"/>
        <end position="512"/>
    </location>
</feature>
<evidence type="ECO:0000256" key="7">
    <source>
        <dbReference type="ARBA" id="ARBA00023204"/>
    </source>
</evidence>
<dbReference type="eggNOG" id="COG0497">
    <property type="taxonomic scope" value="Bacteria"/>
</dbReference>
<dbReference type="InterPro" id="IPR004604">
    <property type="entry name" value="DNA_recomb/repair_RecN"/>
</dbReference>
<dbReference type="FunFam" id="3.40.50.300:FF:000356">
    <property type="entry name" value="DNA repair protein RecN"/>
    <property type="match status" value="1"/>
</dbReference>
<evidence type="ECO:0000256" key="3">
    <source>
        <dbReference type="ARBA" id="ARBA00021315"/>
    </source>
</evidence>
<dbReference type="PANTHER" id="PTHR11059">
    <property type="entry name" value="DNA REPAIR PROTEIN RECN"/>
    <property type="match status" value="1"/>
</dbReference>
<dbReference type="GO" id="GO:0006310">
    <property type="term" value="P:DNA recombination"/>
    <property type="evidence" value="ECO:0007669"/>
    <property type="project" value="InterPro"/>
</dbReference>
<comment type="caution">
    <text evidence="12">The sequence shown here is derived from an EMBL/GenBank/DDBJ whole genome shotgun (WGS) entry which is preliminary data.</text>
</comment>
<keyword evidence="6" id="KW-0067">ATP-binding</keyword>
<sequence length="557" mass="62004">MEFRMLAHLSVNNFAIVKSLQIELQSGMTTITGETGAGKSIAIDALSLCLGSRSDSCMVRQGEDKVDLCASFVIDNNLTAQRWLEDNKLADSGECILRRVISKDGRSRAFINGNPVPVSQLKSLGQTLVSIHGQHAHHQLLKKEYQLNLLDQYAGHQHLIQRVQTHYQSWRQADNTLKQTIKNGQQNLAQKQLLEYQINELDELALSENEFSELEDEHKKLSNCGELLSLTQLSLELITDNEETNATSLLHTTINQTQQLTELDGSLNGVNQMLNEALIQIEEAGSELRNYLDSIDMDPMRMKMVEERYSLVLSLAKKHLVLPEELYQHHQDLAKQIEMLDCSDERIAQLQSEVDNTHAKYLKSSEKLSTSRRRYAKELNKLISQSMHQLSMEKAQFDIRINSDVTYTSPLGIDDVEYLVSANPGQPLQPLGKVASGGELSRISLAIQVITAQKVETPSLIFDEVDVGISGPTAAVVGQMLRKLGESTQILCVTHLPQVAGSGHQQMFVAKKTKAGTTETQMFTLNTEQRVEELARLLGGSEITSTTLANAKELMAA</sequence>
<dbReference type="InterPro" id="IPR003395">
    <property type="entry name" value="RecF/RecN/SMC_N"/>
</dbReference>
<dbReference type="AlphaFoldDB" id="U3CJM2"/>
<dbReference type="STRING" id="1219080.VEZ01S_01_01820"/>
<keyword evidence="10" id="KW-0175">Coiled coil</keyword>
<organism evidence="12 13">
    <name type="scientific">Vibrio ezurae NBRC 102218</name>
    <dbReference type="NCBI Taxonomy" id="1219080"/>
    <lineage>
        <taxon>Bacteria</taxon>
        <taxon>Pseudomonadati</taxon>
        <taxon>Pseudomonadota</taxon>
        <taxon>Gammaproteobacteria</taxon>
        <taxon>Vibrionales</taxon>
        <taxon>Vibrionaceae</taxon>
        <taxon>Vibrio</taxon>
    </lineage>
</organism>
<dbReference type="InterPro" id="IPR027417">
    <property type="entry name" value="P-loop_NTPase"/>
</dbReference>
<dbReference type="Proteomes" id="UP000016562">
    <property type="component" value="Unassembled WGS sequence"/>
</dbReference>
<evidence type="ECO:0000256" key="5">
    <source>
        <dbReference type="ARBA" id="ARBA00022763"/>
    </source>
</evidence>
<keyword evidence="13" id="KW-1185">Reference proteome</keyword>
<dbReference type="PANTHER" id="PTHR11059:SF0">
    <property type="entry name" value="DNA REPAIR PROTEIN RECN"/>
    <property type="match status" value="1"/>
</dbReference>
<evidence type="ECO:0000256" key="6">
    <source>
        <dbReference type="ARBA" id="ARBA00022840"/>
    </source>
</evidence>
<accession>U3CJM2</accession>
<comment type="function">
    <text evidence="1 9">May be involved in recombinational repair of damaged DNA.</text>
</comment>
<dbReference type="GO" id="GO:0009432">
    <property type="term" value="P:SOS response"/>
    <property type="evidence" value="ECO:0007669"/>
    <property type="project" value="TreeGrafter"/>
</dbReference>
<evidence type="ECO:0000313" key="13">
    <source>
        <dbReference type="Proteomes" id="UP000016562"/>
    </source>
</evidence>
<evidence type="ECO:0000256" key="8">
    <source>
        <dbReference type="ARBA" id="ARBA00033408"/>
    </source>
</evidence>
<proteinExistence type="inferred from homology"/>
<evidence type="ECO:0000313" key="12">
    <source>
        <dbReference type="EMBL" id="GAD78403.1"/>
    </source>
</evidence>
<name>U3CJM2_9VIBR</name>
<gene>
    <name evidence="12" type="primary">recN</name>
    <name evidence="12" type="ORF">VEZ01S_01_01820</name>
</gene>
<evidence type="ECO:0000256" key="4">
    <source>
        <dbReference type="ARBA" id="ARBA00022741"/>
    </source>
</evidence>
<feature type="coiled-coil region" evidence="10">
    <location>
        <begin position="333"/>
        <end position="360"/>
    </location>
</feature>
<reference evidence="12 13" key="1">
    <citation type="submission" date="2013-09" db="EMBL/GenBank/DDBJ databases">
        <title>Whole genome shotgun sequence of Vibrio ezurae NBRC 102218.</title>
        <authorList>
            <person name="Yoshida I."/>
            <person name="Hosoyama A."/>
            <person name="Numata M."/>
            <person name="Hashimoto M."/>
            <person name="Hosoyama Y."/>
            <person name="Tsuchikane K."/>
            <person name="Noguchi M."/>
            <person name="Hirakata S."/>
            <person name="Ichikawa N."/>
            <person name="Ohji S."/>
            <person name="Yamazoe A."/>
            <person name="Fujita N."/>
        </authorList>
    </citation>
    <scope>NUCLEOTIDE SEQUENCE [LARGE SCALE GENOMIC DNA]</scope>
    <source>
        <strain evidence="12 13">NBRC 102218</strain>
    </source>
</reference>
<evidence type="ECO:0000256" key="2">
    <source>
        <dbReference type="ARBA" id="ARBA00009441"/>
    </source>
</evidence>
<evidence type="ECO:0000256" key="10">
    <source>
        <dbReference type="SAM" id="Coils"/>
    </source>
</evidence>
<dbReference type="Pfam" id="PF02463">
    <property type="entry name" value="SMC_N"/>
    <property type="match status" value="1"/>
</dbReference>
<dbReference type="Gene3D" id="3.40.50.300">
    <property type="entry name" value="P-loop containing nucleotide triphosphate hydrolases"/>
    <property type="match status" value="2"/>
</dbReference>
<evidence type="ECO:0000256" key="9">
    <source>
        <dbReference type="PIRNR" id="PIRNR003128"/>
    </source>
</evidence>
<dbReference type="GO" id="GO:0005524">
    <property type="term" value="F:ATP binding"/>
    <property type="evidence" value="ECO:0007669"/>
    <property type="project" value="UniProtKB-KW"/>
</dbReference>
<keyword evidence="7 9" id="KW-0234">DNA repair</keyword>
<protein>
    <recommendedName>
        <fullName evidence="3 9">DNA repair protein RecN</fullName>
    </recommendedName>
    <alternativeName>
        <fullName evidence="8 9">Recombination protein N</fullName>
    </alternativeName>
</protein>
<evidence type="ECO:0000259" key="11">
    <source>
        <dbReference type="Pfam" id="PF02463"/>
    </source>
</evidence>
<dbReference type="FunFam" id="3.40.50.300:FF:000319">
    <property type="entry name" value="DNA repair protein RecN"/>
    <property type="match status" value="1"/>
</dbReference>